<dbReference type="SMART" id="SM00829">
    <property type="entry name" value="PKS_ER"/>
    <property type="match status" value="1"/>
</dbReference>
<keyword evidence="1" id="KW-0521">NADP</keyword>
<dbReference type="InterPro" id="IPR051603">
    <property type="entry name" value="Zinc-ADH_QOR/CCCR"/>
</dbReference>
<feature type="domain" description="Enoyl reductase (ER)" evidence="2">
    <location>
        <begin position="13"/>
        <end position="310"/>
    </location>
</feature>
<reference evidence="3 4" key="1">
    <citation type="submission" date="2016-10" db="EMBL/GenBank/DDBJ databases">
        <authorList>
            <person name="Varghese N."/>
            <person name="Submissions S."/>
        </authorList>
    </citation>
    <scope>NUCLEOTIDE SEQUENCE [LARGE SCALE GENOMIC DNA]</scope>
    <source>
        <strain evidence="3 4">DSM 16525</strain>
    </source>
</reference>
<dbReference type="Pfam" id="PF08240">
    <property type="entry name" value="ADH_N"/>
    <property type="match status" value="1"/>
</dbReference>
<proteinExistence type="predicted"/>
<dbReference type="Pfam" id="PF13602">
    <property type="entry name" value="ADH_zinc_N_2"/>
    <property type="match status" value="1"/>
</dbReference>
<evidence type="ECO:0000256" key="1">
    <source>
        <dbReference type="ARBA" id="ARBA00022857"/>
    </source>
</evidence>
<dbReference type="Gene3D" id="3.40.50.720">
    <property type="entry name" value="NAD(P)-binding Rossmann-like Domain"/>
    <property type="match status" value="1"/>
</dbReference>
<dbReference type="SUPFAM" id="SSF51735">
    <property type="entry name" value="NAD(P)-binding Rossmann-fold domains"/>
    <property type="match status" value="1"/>
</dbReference>
<sequence length="312" mass="32915">MPTMKTVQYKSRGGYEVIEIADREVRAPGPGEVRISVKAAAVNPTDVLMRELAYNTLPLPWIPGMDAAGVVESVGAGVTRVRVGDQVMAVVMPVRPDGGAQSAQIVVPEASVLAIPEGVSVAEASTLPMNGLTATLGLESSGLTKGQTLAVSGGAGLLAHYTIAVAKHLGLTVIADAKPSEFELVRSYGADFVVERGPGFCAAIRQQFPSGVDGLYDTALLLATSFPAIRDGGVYIPVRGWDDTPTERGIRILPVMVSQAIERTDMLKVLRGLVESGKIKLRVTREYAPEEVAEAQRALMAGGLRGRPVIVF</sequence>
<dbReference type="InterPro" id="IPR020843">
    <property type="entry name" value="ER"/>
</dbReference>
<dbReference type="Proteomes" id="UP000183760">
    <property type="component" value="Unassembled WGS sequence"/>
</dbReference>
<organism evidence="3 4">
    <name type="scientific">Myxococcus fulvus</name>
    <dbReference type="NCBI Taxonomy" id="33"/>
    <lineage>
        <taxon>Bacteria</taxon>
        <taxon>Pseudomonadati</taxon>
        <taxon>Myxococcota</taxon>
        <taxon>Myxococcia</taxon>
        <taxon>Myxococcales</taxon>
        <taxon>Cystobacterineae</taxon>
        <taxon>Myxococcaceae</taxon>
        <taxon>Myxococcus</taxon>
    </lineage>
</organism>
<name>A0ABY1CX68_MYXFU</name>
<protein>
    <submittedName>
        <fullName evidence="3">NADPH:quinone reductase</fullName>
    </submittedName>
</protein>
<accession>A0ABY1CX68</accession>
<dbReference type="PANTHER" id="PTHR44154">
    <property type="entry name" value="QUINONE OXIDOREDUCTASE"/>
    <property type="match status" value="1"/>
</dbReference>
<evidence type="ECO:0000313" key="3">
    <source>
        <dbReference type="EMBL" id="SEU42594.1"/>
    </source>
</evidence>
<comment type="caution">
    <text evidence="3">The sequence shown here is derived from an EMBL/GenBank/DDBJ whole genome shotgun (WGS) entry which is preliminary data.</text>
</comment>
<dbReference type="SUPFAM" id="SSF50129">
    <property type="entry name" value="GroES-like"/>
    <property type="match status" value="1"/>
</dbReference>
<dbReference type="InterPro" id="IPR011032">
    <property type="entry name" value="GroES-like_sf"/>
</dbReference>
<dbReference type="EMBL" id="FOIB01000020">
    <property type="protein sequence ID" value="SEU42594.1"/>
    <property type="molecule type" value="Genomic_DNA"/>
</dbReference>
<dbReference type="Gene3D" id="3.90.180.10">
    <property type="entry name" value="Medium-chain alcohol dehydrogenases, catalytic domain"/>
    <property type="match status" value="1"/>
</dbReference>
<gene>
    <name evidence="3" type="ORF">SAMN05443572_1205</name>
</gene>
<keyword evidence="4" id="KW-1185">Reference proteome</keyword>
<dbReference type="InterPro" id="IPR013154">
    <property type="entry name" value="ADH-like_N"/>
</dbReference>
<dbReference type="PANTHER" id="PTHR44154:SF1">
    <property type="entry name" value="QUINONE OXIDOREDUCTASE"/>
    <property type="match status" value="1"/>
</dbReference>
<evidence type="ECO:0000313" key="4">
    <source>
        <dbReference type="Proteomes" id="UP000183760"/>
    </source>
</evidence>
<dbReference type="InterPro" id="IPR036291">
    <property type="entry name" value="NAD(P)-bd_dom_sf"/>
</dbReference>
<dbReference type="CDD" id="cd05289">
    <property type="entry name" value="MDR_like_2"/>
    <property type="match status" value="1"/>
</dbReference>
<evidence type="ECO:0000259" key="2">
    <source>
        <dbReference type="SMART" id="SM00829"/>
    </source>
</evidence>